<organism evidence="1 2">
    <name type="scientific">Psychrilyobacter piezotolerans</name>
    <dbReference type="NCBI Taxonomy" id="2293438"/>
    <lineage>
        <taxon>Bacteria</taxon>
        <taxon>Fusobacteriati</taxon>
        <taxon>Fusobacteriota</taxon>
        <taxon>Fusobacteriia</taxon>
        <taxon>Fusobacteriales</taxon>
        <taxon>Fusobacteriaceae</taxon>
        <taxon>Psychrilyobacter</taxon>
    </lineage>
</organism>
<dbReference type="EMBL" id="QUAJ01000031">
    <property type="protein sequence ID" value="REI39795.1"/>
    <property type="molecule type" value="Genomic_DNA"/>
</dbReference>
<dbReference type="Proteomes" id="UP000263486">
    <property type="component" value="Unassembled WGS sequence"/>
</dbReference>
<sequence length="80" mass="9564">MRFEMLKETKHPKKNLFLQYGNWHWDDSEPSQGYRFIWKSPEGKLLPQRGQAYIESLDEAMELMAQAMKEGWASPKTWTE</sequence>
<proteinExistence type="predicted"/>
<accession>A0ABX9KDX5</accession>
<comment type="caution">
    <text evidence="1">The sequence shown here is derived from an EMBL/GenBank/DDBJ whole genome shotgun (WGS) entry which is preliminary data.</text>
</comment>
<evidence type="ECO:0000313" key="1">
    <source>
        <dbReference type="EMBL" id="REI39795.1"/>
    </source>
</evidence>
<keyword evidence="2" id="KW-1185">Reference proteome</keyword>
<gene>
    <name evidence="1" type="ORF">DYH56_13280</name>
</gene>
<dbReference type="RefSeq" id="WP_114643366.1">
    <property type="nucleotide sequence ID" value="NZ_JAACIO010000031.1"/>
</dbReference>
<name>A0ABX9KDX5_9FUSO</name>
<protein>
    <submittedName>
        <fullName evidence="1">Uncharacterized protein</fullName>
    </submittedName>
</protein>
<evidence type="ECO:0000313" key="2">
    <source>
        <dbReference type="Proteomes" id="UP000263486"/>
    </source>
</evidence>
<reference evidence="1 2" key="1">
    <citation type="submission" date="2018-08" db="EMBL/GenBank/DDBJ databases">
        <title>Draft genome sequence of Psychrilyobacter sp. strain SD5 isolated from Black Sea water.</title>
        <authorList>
            <person name="Yadav S."/>
            <person name="Villanueva L."/>
            <person name="Damste J.S.S."/>
        </authorList>
    </citation>
    <scope>NUCLEOTIDE SEQUENCE [LARGE SCALE GENOMIC DNA]</scope>
    <source>
        <strain evidence="1 2">SD5</strain>
    </source>
</reference>